<protein>
    <recommendedName>
        <fullName evidence="7">5'-deoxynucleotidase</fullName>
        <ecNumber evidence="7">3.1.3.89</ecNumber>
    </recommendedName>
</protein>
<dbReference type="EC" id="3.1.3.89" evidence="7"/>
<dbReference type="Gene3D" id="1.10.3210.10">
    <property type="entry name" value="Hypothetical protein af1432"/>
    <property type="match status" value="1"/>
</dbReference>
<gene>
    <name evidence="11" type="ORF">g.37248</name>
</gene>
<proteinExistence type="inferred from homology"/>
<evidence type="ECO:0000256" key="3">
    <source>
        <dbReference type="ARBA" id="ARBA00001941"/>
    </source>
</evidence>
<keyword evidence="9" id="KW-0378">Hydrolase</keyword>
<evidence type="ECO:0000259" key="10">
    <source>
        <dbReference type="SMART" id="SM00471"/>
    </source>
</evidence>
<dbReference type="EMBL" id="GDKF01001505">
    <property type="protein sequence ID" value="JAT77117.1"/>
    <property type="molecule type" value="Transcribed_RNA"/>
</dbReference>
<reference evidence="11" key="1">
    <citation type="submission" date="2015-08" db="EMBL/GenBank/DDBJ databases">
        <authorList>
            <person name="Babu N.S."/>
            <person name="Beckwith C.J."/>
            <person name="Beseler K.G."/>
            <person name="Brison A."/>
            <person name="Carone J.V."/>
            <person name="Caskin T.P."/>
            <person name="Diamond M."/>
            <person name="Durham M.E."/>
            <person name="Foxe J.M."/>
            <person name="Go M."/>
            <person name="Henderson B.A."/>
            <person name="Jones I.B."/>
            <person name="McGettigan J.A."/>
            <person name="Micheletti S.J."/>
            <person name="Nasrallah M.E."/>
            <person name="Ortiz D."/>
            <person name="Piller C.R."/>
            <person name="Privatt S.R."/>
            <person name="Schneider S.L."/>
            <person name="Sharp S."/>
            <person name="Smith T.C."/>
            <person name="Stanton J.D."/>
            <person name="Ullery H.E."/>
            <person name="Wilson R.J."/>
            <person name="Serrano M.G."/>
            <person name="Buck G."/>
            <person name="Lee V."/>
            <person name="Wang Y."/>
            <person name="Carvalho R."/>
            <person name="Voegtly L."/>
            <person name="Shi R."/>
            <person name="Duckworth R."/>
            <person name="Johnson A."/>
            <person name="Loviza R."/>
            <person name="Walstead R."/>
            <person name="Shah Z."/>
            <person name="Kiflezghi M."/>
            <person name="Wade K."/>
            <person name="Ball S.L."/>
            <person name="Bradley K.W."/>
            <person name="Asai D.J."/>
            <person name="Bowman C.A."/>
            <person name="Russell D.A."/>
            <person name="Pope W.H."/>
            <person name="Jacobs-Sera D."/>
            <person name="Hendrix R.W."/>
            <person name="Hatfull G.F."/>
        </authorList>
    </citation>
    <scope>NUCLEOTIDE SEQUENCE</scope>
</reference>
<dbReference type="GO" id="GO:0005737">
    <property type="term" value="C:cytoplasm"/>
    <property type="evidence" value="ECO:0007669"/>
    <property type="project" value="TreeGrafter"/>
</dbReference>
<comment type="catalytic activity">
    <reaction evidence="1">
        <text>a 2'-deoxyribonucleoside 5'-phosphate + H2O = a 2'-deoxyribonucleoside + phosphate</text>
        <dbReference type="Rhea" id="RHEA:36167"/>
        <dbReference type="ChEBI" id="CHEBI:15377"/>
        <dbReference type="ChEBI" id="CHEBI:18274"/>
        <dbReference type="ChEBI" id="CHEBI:43474"/>
        <dbReference type="ChEBI" id="CHEBI:65317"/>
        <dbReference type="EC" id="3.1.3.89"/>
    </reaction>
</comment>
<evidence type="ECO:0000256" key="2">
    <source>
        <dbReference type="ARBA" id="ARBA00001936"/>
    </source>
</evidence>
<dbReference type="GO" id="GO:0046872">
    <property type="term" value="F:metal ion binding"/>
    <property type="evidence" value="ECO:0007669"/>
    <property type="project" value="UniProtKB-KW"/>
</dbReference>
<evidence type="ECO:0000256" key="9">
    <source>
        <dbReference type="ARBA" id="ARBA00022801"/>
    </source>
</evidence>
<feature type="non-terminal residue" evidence="11">
    <location>
        <position position="1"/>
    </location>
</feature>
<feature type="domain" description="HD/PDEase" evidence="10">
    <location>
        <begin position="125"/>
        <end position="241"/>
    </location>
</feature>
<dbReference type="AlphaFoldDB" id="A0A1D2AD36"/>
<dbReference type="PANTHER" id="PTHR11845:SF13">
    <property type="entry name" value="5'-DEOXYNUCLEOTIDASE HDDC2"/>
    <property type="match status" value="1"/>
</dbReference>
<evidence type="ECO:0000256" key="6">
    <source>
        <dbReference type="ARBA" id="ARBA00011738"/>
    </source>
</evidence>
<dbReference type="Pfam" id="PF13023">
    <property type="entry name" value="HD_3"/>
    <property type="match status" value="1"/>
</dbReference>
<dbReference type="SUPFAM" id="SSF109604">
    <property type="entry name" value="HD-domain/PDEase-like"/>
    <property type="match status" value="1"/>
</dbReference>
<evidence type="ECO:0000256" key="5">
    <source>
        <dbReference type="ARBA" id="ARBA00009999"/>
    </source>
</evidence>
<accession>A0A1D2AD36</accession>
<comment type="cofactor">
    <cofactor evidence="2">
        <name>Mn(2+)</name>
        <dbReference type="ChEBI" id="CHEBI:29035"/>
    </cofactor>
</comment>
<dbReference type="InterPro" id="IPR039356">
    <property type="entry name" value="YfbR/HDDC2"/>
</dbReference>
<name>A0A1D2AD36_AUXPR</name>
<evidence type="ECO:0000256" key="7">
    <source>
        <dbReference type="ARBA" id="ARBA00012964"/>
    </source>
</evidence>
<evidence type="ECO:0000256" key="1">
    <source>
        <dbReference type="ARBA" id="ARBA00001638"/>
    </source>
</evidence>
<dbReference type="SMART" id="SM00471">
    <property type="entry name" value="HDc"/>
    <property type="match status" value="1"/>
</dbReference>
<sequence>YCSALFSISGTAIGVPHVALVLDEPAARSSMPPVALNMHVHWLNPALQGRITLFIHRQKKVTNTQFRKNSTLHRSAFQRGSDRAMFDGEASTPGPSPRNAIDFLTVVQQLKLTKRTGWVKRGVKGPESIADHMYRMGVMSLLLSGTGYDYNRCMRLALVHDIAESLVGDITPTCGVSDEEKHALESAGIQKLKAMLGGGPAADEMEELWREYEAGESTEAALVKDFDKLEMILQAQEYEAGQGMVLQEFFDSTAGKWRTGLGRAWAAEIASRRPGAAAQED</sequence>
<dbReference type="FunFam" id="1.10.3210.10:FF:000016">
    <property type="entry name" value="HD domain-containing protein 2"/>
    <property type="match status" value="1"/>
</dbReference>
<organism evidence="11">
    <name type="scientific">Auxenochlorella protothecoides</name>
    <name type="common">Green microalga</name>
    <name type="synonym">Chlorella protothecoides</name>
    <dbReference type="NCBI Taxonomy" id="3075"/>
    <lineage>
        <taxon>Eukaryota</taxon>
        <taxon>Viridiplantae</taxon>
        <taxon>Chlorophyta</taxon>
        <taxon>core chlorophytes</taxon>
        <taxon>Trebouxiophyceae</taxon>
        <taxon>Chlorellales</taxon>
        <taxon>Chlorellaceae</taxon>
        <taxon>Auxenochlorella</taxon>
    </lineage>
</organism>
<dbReference type="PANTHER" id="PTHR11845">
    <property type="entry name" value="5'-DEOXYNUCLEOTIDASE HDDC2"/>
    <property type="match status" value="1"/>
</dbReference>
<dbReference type="GO" id="GO:0002953">
    <property type="term" value="F:5'-deoxynucleotidase activity"/>
    <property type="evidence" value="ECO:0007669"/>
    <property type="project" value="UniProtKB-EC"/>
</dbReference>
<comment type="cofactor">
    <cofactor evidence="3">
        <name>Co(2+)</name>
        <dbReference type="ChEBI" id="CHEBI:48828"/>
    </cofactor>
</comment>
<comment type="function">
    <text evidence="4">Catalyzes the dephosphorylation of the nucleoside 5'-monophosphates deoxyadenosine monophosphate (dAMP), deoxycytidine monophosphate (dCMP), deoxyguanosine monophosphate (dGMP) and deoxythymidine monophosphate (dTMP).</text>
</comment>
<evidence type="ECO:0000256" key="8">
    <source>
        <dbReference type="ARBA" id="ARBA00022723"/>
    </source>
</evidence>
<evidence type="ECO:0000313" key="11">
    <source>
        <dbReference type="EMBL" id="JAT77117.1"/>
    </source>
</evidence>
<keyword evidence="8" id="KW-0479">Metal-binding</keyword>
<dbReference type="InterPro" id="IPR006674">
    <property type="entry name" value="HD_domain"/>
</dbReference>
<comment type="subunit">
    <text evidence="6">Homodimer.</text>
</comment>
<evidence type="ECO:0000256" key="4">
    <source>
        <dbReference type="ARBA" id="ARBA00004074"/>
    </source>
</evidence>
<dbReference type="InterPro" id="IPR003607">
    <property type="entry name" value="HD/PDEase_dom"/>
</dbReference>
<comment type="similarity">
    <text evidence="5">Belongs to the HDDC2 family.</text>
</comment>